<evidence type="ECO:0000256" key="10">
    <source>
        <dbReference type="SAM" id="MobiDB-lite"/>
    </source>
</evidence>
<comment type="catalytic activity">
    <reaction evidence="7">
        <text>3,5-bis(diphospho)-1D-myo-inositol 1,2,4,6-tetrakisphosphate + H2O = 3-diphospho-1D-myo-inositol 1,2,4,5,6-pentakisphosphate + phosphate + 2 H(+)</text>
        <dbReference type="Rhea" id="RHEA:56312"/>
        <dbReference type="ChEBI" id="CHEBI:15377"/>
        <dbReference type="ChEBI" id="CHEBI:15378"/>
        <dbReference type="ChEBI" id="CHEBI:43474"/>
        <dbReference type="ChEBI" id="CHEBI:140372"/>
        <dbReference type="ChEBI" id="CHEBI:140374"/>
        <dbReference type="EC" id="3.6.1.52"/>
    </reaction>
    <physiologicalReaction direction="left-to-right" evidence="7">
        <dbReference type="Rhea" id="RHEA:56313"/>
    </physiologicalReaction>
</comment>
<dbReference type="AlphaFoldDB" id="A0A8H3HZG9"/>
<evidence type="ECO:0000256" key="2">
    <source>
        <dbReference type="ARBA" id="ARBA00012527"/>
    </source>
</evidence>
<evidence type="ECO:0000256" key="8">
    <source>
        <dbReference type="ARBA" id="ARBA00047927"/>
    </source>
</evidence>
<dbReference type="Gene3D" id="3.90.190.10">
    <property type="entry name" value="Protein tyrosine phosphatase superfamily"/>
    <property type="match status" value="1"/>
</dbReference>
<dbReference type="PRINTS" id="PR01911">
    <property type="entry name" value="PFDSPHPHTASE"/>
</dbReference>
<dbReference type="EMBL" id="CAJPDQ010000004">
    <property type="protein sequence ID" value="CAF9908917.1"/>
    <property type="molecule type" value="Genomic_DNA"/>
</dbReference>
<evidence type="ECO:0000256" key="1">
    <source>
        <dbReference type="ARBA" id="ARBA00004496"/>
    </source>
</evidence>
<keyword evidence="3" id="KW-0963">Cytoplasm</keyword>
<comment type="caution">
    <text evidence="12">The sequence shown here is derived from an EMBL/GenBank/DDBJ whole genome shotgun (WGS) entry which is preliminary data.</text>
</comment>
<gene>
    <name evidence="12" type="ORF">GOMPHAMPRED_006354</name>
</gene>
<reference evidence="12" key="1">
    <citation type="submission" date="2021-03" db="EMBL/GenBank/DDBJ databases">
        <authorList>
            <person name="Tagirdzhanova G."/>
        </authorList>
    </citation>
    <scope>NUCLEOTIDE SEQUENCE</scope>
</reference>
<dbReference type="Proteomes" id="UP000664169">
    <property type="component" value="Unassembled WGS sequence"/>
</dbReference>
<comment type="catalytic activity">
    <reaction evidence="6">
        <text>5-diphospho-1D-myo-inositol 1,2,3,4,6-pentakisphosphate + H2O = 1D-myo-inositol hexakisphosphate + phosphate + H(+)</text>
        <dbReference type="Rhea" id="RHEA:22384"/>
        <dbReference type="ChEBI" id="CHEBI:15377"/>
        <dbReference type="ChEBI" id="CHEBI:15378"/>
        <dbReference type="ChEBI" id="CHEBI:43474"/>
        <dbReference type="ChEBI" id="CHEBI:58130"/>
        <dbReference type="ChEBI" id="CHEBI:58628"/>
        <dbReference type="EC" id="3.6.1.52"/>
    </reaction>
    <physiologicalReaction direction="left-to-right" evidence="6">
        <dbReference type="Rhea" id="RHEA:22385"/>
    </physiologicalReaction>
</comment>
<protein>
    <recommendedName>
        <fullName evidence="2">diphosphoinositol-polyphosphate diphosphatase</fullName>
        <ecNumber evidence="2">3.6.1.52</ecNumber>
    </recommendedName>
</protein>
<accession>A0A8H3HZG9</accession>
<dbReference type="PANTHER" id="PTHR31126">
    <property type="entry name" value="TYROSINE-PROTEIN PHOSPHATASE"/>
    <property type="match status" value="1"/>
</dbReference>
<comment type="catalytic activity">
    <reaction evidence="9">
        <text>6-diphospho-1D-myo-inositol pentakisphosphate + H2O = 1D-myo-inositol hexakisphosphate + phosphate + H(+)</text>
        <dbReference type="Rhea" id="RHEA:79703"/>
        <dbReference type="ChEBI" id="CHEBI:15377"/>
        <dbReference type="ChEBI" id="CHEBI:15378"/>
        <dbReference type="ChEBI" id="CHEBI:43474"/>
        <dbReference type="ChEBI" id="CHEBI:58130"/>
        <dbReference type="ChEBI" id="CHEBI:230534"/>
        <dbReference type="EC" id="3.6.1.52"/>
    </reaction>
    <physiologicalReaction direction="left-to-right" evidence="9">
        <dbReference type="Rhea" id="RHEA:79704"/>
    </physiologicalReaction>
</comment>
<dbReference type="InterPro" id="IPR029021">
    <property type="entry name" value="Prot-tyrosine_phosphatase-like"/>
</dbReference>
<comment type="similarity">
    <text evidence="5">Belongs to the protein-tyrosine phosphatase family. Atypical dual-specificity phosphatase Siw14-like subfamily.</text>
</comment>
<feature type="region of interest" description="Disordered" evidence="10">
    <location>
        <begin position="28"/>
        <end position="71"/>
    </location>
</feature>
<dbReference type="OrthoDB" id="6375174at2759"/>
<organism evidence="12 13">
    <name type="scientific">Gomphillus americanus</name>
    <dbReference type="NCBI Taxonomy" id="1940652"/>
    <lineage>
        <taxon>Eukaryota</taxon>
        <taxon>Fungi</taxon>
        <taxon>Dikarya</taxon>
        <taxon>Ascomycota</taxon>
        <taxon>Pezizomycotina</taxon>
        <taxon>Lecanoromycetes</taxon>
        <taxon>OSLEUM clade</taxon>
        <taxon>Ostropomycetidae</taxon>
        <taxon>Ostropales</taxon>
        <taxon>Graphidaceae</taxon>
        <taxon>Gomphilloideae</taxon>
        <taxon>Gomphillus</taxon>
    </lineage>
</organism>
<dbReference type="EC" id="3.6.1.52" evidence="2"/>
<dbReference type="PANTHER" id="PTHR31126:SF48">
    <property type="entry name" value="INOSITOL PHOSPHATASE SIW14"/>
    <property type="match status" value="1"/>
</dbReference>
<proteinExistence type="inferred from homology"/>
<dbReference type="Pfam" id="PF03162">
    <property type="entry name" value="Y_phosphatase2"/>
    <property type="match status" value="1"/>
</dbReference>
<comment type="subcellular location">
    <subcellularLocation>
        <location evidence="1">Cytoplasm</location>
    </subcellularLocation>
</comment>
<dbReference type="InterPro" id="IPR020428">
    <property type="entry name" value="PFA-DSPs"/>
</dbReference>
<evidence type="ECO:0000313" key="13">
    <source>
        <dbReference type="Proteomes" id="UP000664169"/>
    </source>
</evidence>
<sequence>MTSNSVKKLLGLDLLSSLNELLRNAPERSAAENSICTPDSANISPSNSSATSLASRTSNTSPIETLEDSLPPSPSYGLPVNFGEVAPGIYRSSFPQGTNFEHLSDLKLKTILTLVSEQYSNDYLDFINSQGICHYQIMIPPNKEAFAAIPLESMTKALSLISDTRNHPILVHCNKGKHRTGCVIGCYRKMCDWGIDKVTAEYRHYAGAKARSLDEKYIAEFDQQSMIEHLNNVAYHKAKEKIPLLTPPASEK</sequence>
<name>A0A8H3HZG9_9LECA</name>
<dbReference type="PROSITE" id="PS50054">
    <property type="entry name" value="TYR_PHOSPHATASE_DUAL"/>
    <property type="match status" value="1"/>
</dbReference>
<feature type="compositionally biased region" description="Low complexity" evidence="10">
    <location>
        <begin position="40"/>
        <end position="61"/>
    </location>
</feature>
<evidence type="ECO:0000256" key="7">
    <source>
        <dbReference type="ARBA" id="ARBA00047562"/>
    </source>
</evidence>
<keyword evidence="13" id="KW-1185">Reference proteome</keyword>
<keyword evidence="4" id="KW-0378">Hydrolase</keyword>
<evidence type="ECO:0000313" key="12">
    <source>
        <dbReference type="EMBL" id="CAF9908917.1"/>
    </source>
</evidence>
<evidence type="ECO:0000256" key="6">
    <source>
        <dbReference type="ARBA" id="ARBA00047342"/>
    </source>
</evidence>
<evidence type="ECO:0000256" key="9">
    <source>
        <dbReference type="ARBA" id="ARBA00048424"/>
    </source>
</evidence>
<dbReference type="InterPro" id="IPR020422">
    <property type="entry name" value="TYR_PHOSPHATASE_DUAL_dom"/>
</dbReference>
<dbReference type="FunFam" id="3.90.190.10:FF:000035">
    <property type="entry name" value="Tyrosine phosphatase, putative"/>
    <property type="match status" value="1"/>
</dbReference>
<dbReference type="InterPro" id="IPR016130">
    <property type="entry name" value="Tyr_Pase_AS"/>
</dbReference>
<evidence type="ECO:0000256" key="3">
    <source>
        <dbReference type="ARBA" id="ARBA00022490"/>
    </source>
</evidence>
<dbReference type="GO" id="GO:0052840">
    <property type="term" value="F:inositol diphosphate tetrakisphosphate diphosphatase activity"/>
    <property type="evidence" value="ECO:0007669"/>
    <property type="project" value="TreeGrafter"/>
</dbReference>
<feature type="domain" description="Tyrosine-protein phosphatase" evidence="11">
    <location>
        <begin position="81"/>
        <end position="234"/>
    </location>
</feature>
<dbReference type="GO" id="GO:0005737">
    <property type="term" value="C:cytoplasm"/>
    <property type="evidence" value="ECO:0007669"/>
    <property type="project" value="UniProtKB-SubCell"/>
</dbReference>
<comment type="catalytic activity">
    <reaction evidence="8">
        <text>1,5-bis(diphospho)-1D-myo-inositol 2,3,4,6-tetrakisphosphate + H2O = 1-diphospho-1D-myo-inositol 2,3,4,5,6-pentakisphosphate + phosphate + 2 H(+)</text>
        <dbReference type="Rhea" id="RHEA:79699"/>
        <dbReference type="ChEBI" id="CHEBI:15377"/>
        <dbReference type="ChEBI" id="CHEBI:15378"/>
        <dbReference type="ChEBI" id="CHEBI:43474"/>
        <dbReference type="ChEBI" id="CHEBI:74946"/>
        <dbReference type="ChEBI" id="CHEBI:77983"/>
        <dbReference type="EC" id="3.6.1.52"/>
    </reaction>
    <physiologicalReaction direction="left-to-right" evidence="8">
        <dbReference type="Rhea" id="RHEA:79700"/>
    </physiologicalReaction>
</comment>
<dbReference type="SUPFAM" id="SSF52799">
    <property type="entry name" value="(Phosphotyrosine protein) phosphatases II"/>
    <property type="match status" value="1"/>
</dbReference>
<dbReference type="InterPro" id="IPR004861">
    <property type="entry name" value="Siw14-like"/>
</dbReference>
<evidence type="ECO:0000256" key="5">
    <source>
        <dbReference type="ARBA" id="ARBA00044949"/>
    </source>
</evidence>
<evidence type="ECO:0000259" key="11">
    <source>
        <dbReference type="PROSITE" id="PS50054"/>
    </source>
</evidence>
<dbReference type="PROSITE" id="PS00383">
    <property type="entry name" value="TYR_PHOSPHATASE_1"/>
    <property type="match status" value="1"/>
</dbReference>
<dbReference type="GO" id="GO:0016791">
    <property type="term" value="F:phosphatase activity"/>
    <property type="evidence" value="ECO:0007669"/>
    <property type="project" value="InterPro"/>
</dbReference>
<evidence type="ECO:0000256" key="4">
    <source>
        <dbReference type="ARBA" id="ARBA00022801"/>
    </source>
</evidence>